<feature type="transmembrane region" description="Helical" evidence="1">
    <location>
        <begin position="7"/>
        <end position="27"/>
    </location>
</feature>
<dbReference type="InterPro" id="IPR035281">
    <property type="entry name" value="DUF5359"/>
</dbReference>
<comment type="caution">
    <text evidence="2">The sequence shown here is derived from an EMBL/GenBank/DDBJ whole genome shotgun (WGS) entry which is preliminary data.</text>
</comment>
<organism evidence="2 3">
    <name type="scientific">Litchfieldia luteola</name>
    <dbReference type="NCBI Taxonomy" id="682179"/>
    <lineage>
        <taxon>Bacteria</taxon>
        <taxon>Bacillati</taxon>
        <taxon>Bacillota</taxon>
        <taxon>Bacilli</taxon>
        <taxon>Bacillales</taxon>
        <taxon>Bacillaceae</taxon>
        <taxon>Litchfieldia</taxon>
    </lineage>
</organism>
<keyword evidence="1" id="KW-1133">Transmembrane helix</keyword>
<keyword evidence="3" id="KW-1185">Reference proteome</keyword>
<dbReference type="Proteomes" id="UP001516662">
    <property type="component" value="Unassembled WGS sequence"/>
</dbReference>
<proteinExistence type="predicted"/>
<name>A0ABR9QP78_9BACI</name>
<protein>
    <submittedName>
        <fullName evidence="2">YpfB family protein</fullName>
    </submittedName>
</protein>
<sequence>MKRFEGILFKLAMIQFIFLLIAQLLLLQSDITPYISKIQDYEGVNGDKYTKTIETMILEDD</sequence>
<accession>A0ABR9QP78</accession>
<evidence type="ECO:0000313" key="2">
    <source>
        <dbReference type="EMBL" id="MBE4910307.1"/>
    </source>
</evidence>
<evidence type="ECO:0000256" key="1">
    <source>
        <dbReference type="SAM" id="Phobius"/>
    </source>
</evidence>
<dbReference type="RefSeq" id="WP_193539555.1">
    <property type="nucleotide sequence ID" value="NZ_JADCLJ010000024.1"/>
</dbReference>
<keyword evidence="1" id="KW-0472">Membrane</keyword>
<dbReference type="Pfam" id="PF17313">
    <property type="entry name" value="DUF5359"/>
    <property type="match status" value="1"/>
</dbReference>
<keyword evidence="1" id="KW-0812">Transmembrane</keyword>
<dbReference type="EMBL" id="JADCLJ010000024">
    <property type="protein sequence ID" value="MBE4910307.1"/>
    <property type="molecule type" value="Genomic_DNA"/>
</dbReference>
<gene>
    <name evidence="2" type="ORF">IMZ08_19905</name>
</gene>
<reference evidence="2 3" key="1">
    <citation type="submission" date="2020-10" db="EMBL/GenBank/DDBJ databases">
        <title>Bacillus sp. HD4P25, an endophyte from a halophyte.</title>
        <authorList>
            <person name="Sun J.-Q."/>
        </authorList>
    </citation>
    <scope>NUCLEOTIDE SEQUENCE [LARGE SCALE GENOMIC DNA]</scope>
    <source>
        <strain evidence="2 3">YIM 93174</strain>
    </source>
</reference>
<evidence type="ECO:0000313" key="3">
    <source>
        <dbReference type="Proteomes" id="UP001516662"/>
    </source>
</evidence>